<dbReference type="AlphaFoldDB" id="A0ABD5W3I6"/>
<reference evidence="1 2" key="1">
    <citation type="journal article" date="2019" name="Int. J. Syst. Evol. Microbiol.">
        <title>The Global Catalogue of Microorganisms (GCM) 10K type strain sequencing project: providing services to taxonomists for standard genome sequencing and annotation.</title>
        <authorList>
            <consortium name="The Broad Institute Genomics Platform"/>
            <consortium name="The Broad Institute Genome Sequencing Center for Infectious Disease"/>
            <person name="Wu L."/>
            <person name="Ma J."/>
        </authorList>
    </citation>
    <scope>NUCLEOTIDE SEQUENCE [LARGE SCALE GENOMIC DNA]</scope>
    <source>
        <strain evidence="1 2">JCM 30072</strain>
    </source>
</reference>
<dbReference type="Proteomes" id="UP001596445">
    <property type="component" value="Unassembled WGS sequence"/>
</dbReference>
<gene>
    <name evidence="1" type="ORF">ACFQQG_11890</name>
</gene>
<name>A0ABD5W3I6_9EURY</name>
<proteinExistence type="predicted"/>
<protein>
    <recommendedName>
        <fullName evidence="3">Halobacterial output domain-containing protein</fullName>
    </recommendedName>
</protein>
<comment type="caution">
    <text evidence="1">The sequence shown here is derived from an EMBL/GenBank/DDBJ whole genome shotgun (WGS) entry which is preliminary data.</text>
</comment>
<evidence type="ECO:0000313" key="1">
    <source>
        <dbReference type="EMBL" id="MFC7058751.1"/>
    </source>
</evidence>
<accession>A0ABD5W3I6</accession>
<keyword evidence="2" id="KW-1185">Reference proteome</keyword>
<evidence type="ECO:0008006" key="3">
    <source>
        <dbReference type="Google" id="ProtNLM"/>
    </source>
</evidence>
<dbReference type="SUPFAM" id="SSF117070">
    <property type="entry name" value="LEA14-like"/>
    <property type="match status" value="1"/>
</dbReference>
<dbReference type="Gene3D" id="2.60.40.1820">
    <property type="match status" value="1"/>
</dbReference>
<sequence length="128" mass="13546">MGSESDPPPVEALDANIVDVRPPNAGLTSATIPVVLEMINTHQSDEIPSPTVDYDAFVNDQEVASARKDITSLGPGDTANEEFELIAEYADLGSGIVSAIRDGSFRVRIEGSVESEGASTTFESAYEL</sequence>
<evidence type="ECO:0000313" key="2">
    <source>
        <dbReference type="Proteomes" id="UP001596445"/>
    </source>
</evidence>
<dbReference type="EMBL" id="JBHSZI010000001">
    <property type="protein sequence ID" value="MFC7058751.1"/>
    <property type="molecule type" value="Genomic_DNA"/>
</dbReference>
<organism evidence="1 2">
    <name type="scientific">Halovenus salina</name>
    <dbReference type="NCBI Taxonomy" id="1510225"/>
    <lineage>
        <taxon>Archaea</taxon>
        <taxon>Methanobacteriati</taxon>
        <taxon>Methanobacteriota</taxon>
        <taxon>Stenosarchaea group</taxon>
        <taxon>Halobacteria</taxon>
        <taxon>Halobacteriales</taxon>
        <taxon>Haloarculaceae</taxon>
        <taxon>Halovenus</taxon>
    </lineage>
</organism>
<dbReference type="RefSeq" id="WP_382185673.1">
    <property type="nucleotide sequence ID" value="NZ_JBHSZI010000001.1"/>
</dbReference>